<protein>
    <submittedName>
        <fullName evidence="2">NAD-dependent epimerase/dehydratase family protein</fullName>
    </submittedName>
</protein>
<dbReference type="AlphaFoldDB" id="A0A6B1DWW7"/>
<reference evidence="2" key="1">
    <citation type="submission" date="2019-09" db="EMBL/GenBank/DDBJ databases">
        <title>Characterisation of the sponge microbiome using genome-centric metagenomics.</title>
        <authorList>
            <person name="Engelberts J.P."/>
            <person name="Robbins S.J."/>
            <person name="De Goeij J.M."/>
            <person name="Aranda M."/>
            <person name="Bell S.C."/>
            <person name="Webster N.S."/>
        </authorList>
    </citation>
    <scope>NUCLEOTIDE SEQUENCE</scope>
    <source>
        <strain evidence="2">SB0662_bin_9</strain>
    </source>
</reference>
<name>A0A6B1DWW7_9CHLR</name>
<dbReference type="GO" id="GO:0035336">
    <property type="term" value="P:long-chain fatty-acyl-CoA metabolic process"/>
    <property type="evidence" value="ECO:0007669"/>
    <property type="project" value="TreeGrafter"/>
</dbReference>
<dbReference type="Gene3D" id="3.40.50.720">
    <property type="entry name" value="NAD(P)-binding Rossmann-like Domain"/>
    <property type="match status" value="1"/>
</dbReference>
<organism evidence="2">
    <name type="scientific">Caldilineaceae bacterium SB0662_bin_9</name>
    <dbReference type="NCBI Taxonomy" id="2605258"/>
    <lineage>
        <taxon>Bacteria</taxon>
        <taxon>Bacillati</taxon>
        <taxon>Chloroflexota</taxon>
        <taxon>Caldilineae</taxon>
        <taxon>Caldilineales</taxon>
        <taxon>Caldilineaceae</taxon>
    </lineage>
</organism>
<dbReference type="SUPFAM" id="SSF51735">
    <property type="entry name" value="NAD(P)-binding Rossmann-fold domains"/>
    <property type="match status" value="1"/>
</dbReference>
<evidence type="ECO:0000313" key="2">
    <source>
        <dbReference type="EMBL" id="MYD91496.1"/>
    </source>
</evidence>
<dbReference type="InterPro" id="IPR013120">
    <property type="entry name" value="FAR_NAD-bd"/>
</dbReference>
<dbReference type="Pfam" id="PF07993">
    <property type="entry name" value="NAD_binding_4"/>
    <property type="match status" value="1"/>
</dbReference>
<proteinExistence type="predicted"/>
<gene>
    <name evidence="2" type="ORF">F4Y08_14385</name>
</gene>
<dbReference type="PANTHER" id="PTHR11011">
    <property type="entry name" value="MALE STERILITY PROTEIN 2-RELATED"/>
    <property type="match status" value="1"/>
</dbReference>
<sequence>MGNCVAGENPADGGDCSTRTRVAGCRMTLSTESESLETSRVSGTEYGLTTHFITGVTGFVGSHLTHRLLLEGDRVVTMVRASNNEAARARLLPVLEAIGSDRELPLDNLLVFAGDVTQTTDELVAGLRAVTDEHIDITWHSAVTFKFRKRDLAEIEAINIQGSRNMILTTLGLNGERERPRYMHVSTAYSSGRLQGTVPERVVESTPDYRGLYEWSKHKVELDMARIQNQEGLDVTVLRPAIIVGCEDTRSVNHSGYYQVIGTMYKLFLMRRQKLGDAWDHRVPLRFEANPAMRLNLVPIDYVIDSMVALAARPELCNQELKVFNLVNEDAPVMQDIVDVMEASLGISGLEMVDESVFAERRMSAIEKVFSRAISFQAPYIKEDIRFETKRFRALVDKNEVPVPVLDAPAIRRLNYAYFDLIRPEIEASLSAAV</sequence>
<dbReference type="EMBL" id="VXPY01000098">
    <property type="protein sequence ID" value="MYD91496.1"/>
    <property type="molecule type" value="Genomic_DNA"/>
</dbReference>
<accession>A0A6B1DWW7</accession>
<comment type="caution">
    <text evidence="2">The sequence shown here is derived from an EMBL/GenBank/DDBJ whole genome shotgun (WGS) entry which is preliminary data.</text>
</comment>
<feature type="domain" description="Thioester reductase (TE)" evidence="1">
    <location>
        <begin position="53"/>
        <end position="307"/>
    </location>
</feature>
<evidence type="ECO:0000259" key="1">
    <source>
        <dbReference type="Pfam" id="PF07993"/>
    </source>
</evidence>
<dbReference type="InterPro" id="IPR026055">
    <property type="entry name" value="FAR"/>
</dbReference>
<dbReference type="GO" id="GO:0080019">
    <property type="term" value="F:alcohol-forming very long-chain fatty acyl-CoA reductase activity"/>
    <property type="evidence" value="ECO:0007669"/>
    <property type="project" value="InterPro"/>
</dbReference>
<dbReference type="PANTHER" id="PTHR11011:SF45">
    <property type="entry name" value="FATTY ACYL-COA REDUCTASE CG8306-RELATED"/>
    <property type="match status" value="1"/>
</dbReference>
<dbReference type="InterPro" id="IPR036291">
    <property type="entry name" value="NAD(P)-bd_dom_sf"/>
</dbReference>